<organism evidence="2 3">
    <name type="scientific">Kaistia hirudinis</name>
    <dbReference type="NCBI Taxonomy" id="1293440"/>
    <lineage>
        <taxon>Bacteria</taxon>
        <taxon>Pseudomonadati</taxon>
        <taxon>Pseudomonadota</taxon>
        <taxon>Alphaproteobacteria</taxon>
        <taxon>Hyphomicrobiales</taxon>
        <taxon>Kaistiaceae</taxon>
        <taxon>Kaistia</taxon>
    </lineage>
</organism>
<dbReference type="Proteomes" id="UP000553963">
    <property type="component" value="Unassembled WGS sequence"/>
</dbReference>
<dbReference type="CDD" id="cd06578">
    <property type="entry name" value="HemD"/>
    <property type="match status" value="1"/>
</dbReference>
<dbReference type="InterPro" id="IPR036108">
    <property type="entry name" value="4pyrrol_syn_uPrphyn_synt_sf"/>
</dbReference>
<sequence length="243" mass="24713">MRLVVTRPSGDAEATAARLAALGHEALVAPMLERVLLPMPTLGEMPAAIALTSANALAGLEASPESRHWRNLPVFSVGGRTAAAARVAGYADVRSAEGDSADLVRLIASDLSPGAGTILYPAATERAGHVDAALAAAGYRVHLAEVYSMEPAARLPEEVAAALRQGRLDGVLLYSHRTAATLVRLADAAGLGPALAAVRAFGISEAVVAGLPFDRVTLSAAPNEDALLAALESGDGTSAAGKR</sequence>
<dbReference type="GO" id="GO:0033014">
    <property type="term" value="P:tetrapyrrole biosynthetic process"/>
    <property type="evidence" value="ECO:0007669"/>
    <property type="project" value="InterPro"/>
</dbReference>
<feature type="domain" description="Tetrapyrrole biosynthesis uroporphyrinogen III synthase" evidence="1">
    <location>
        <begin position="14"/>
        <end position="227"/>
    </location>
</feature>
<dbReference type="GO" id="GO:0004852">
    <property type="term" value="F:uroporphyrinogen-III synthase activity"/>
    <property type="evidence" value="ECO:0007669"/>
    <property type="project" value="UniProtKB-EC"/>
</dbReference>
<dbReference type="RefSeq" id="WP_183399161.1">
    <property type="nucleotide sequence ID" value="NZ_JACIDS010000003.1"/>
</dbReference>
<keyword evidence="3" id="KW-1185">Reference proteome</keyword>
<evidence type="ECO:0000313" key="3">
    <source>
        <dbReference type="Proteomes" id="UP000553963"/>
    </source>
</evidence>
<dbReference type="EMBL" id="JACIDS010000003">
    <property type="protein sequence ID" value="MBB3931535.1"/>
    <property type="molecule type" value="Genomic_DNA"/>
</dbReference>
<gene>
    <name evidence="2" type="ORF">GGR25_002585</name>
</gene>
<protein>
    <submittedName>
        <fullName evidence="2">Uroporphyrinogen-III synthase</fullName>
        <ecNumber evidence="2">4.2.1.75</ecNumber>
    </submittedName>
</protein>
<dbReference type="InterPro" id="IPR003754">
    <property type="entry name" value="4pyrrol_synth_uPrphyn_synth"/>
</dbReference>
<proteinExistence type="predicted"/>
<reference evidence="2 3" key="1">
    <citation type="submission" date="2020-08" db="EMBL/GenBank/DDBJ databases">
        <title>Genomic Encyclopedia of Type Strains, Phase IV (KMG-IV): sequencing the most valuable type-strain genomes for metagenomic binning, comparative biology and taxonomic classification.</title>
        <authorList>
            <person name="Goeker M."/>
        </authorList>
    </citation>
    <scope>NUCLEOTIDE SEQUENCE [LARGE SCALE GENOMIC DNA]</scope>
    <source>
        <strain evidence="2 3">DSM 25966</strain>
    </source>
</reference>
<dbReference type="Pfam" id="PF02602">
    <property type="entry name" value="HEM4"/>
    <property type="match status" value="1"/>
</dbReference>
<dbReference type="EC" id="4.2.1.75" evidence="2"/>
<comment type="caution">
    <text evidence="2">The sequence shown here is derived from an EMBL/GenBank/DDBJ whole genome shotgun (WGS) entry which is preliminary data.</text>
</comment>
<dbReference type="AlphaFoldDB" id="A0A840ASV3"/>
<name>A0A840ASV3_9HYPH</name>
<dbReference type="Gene3D" id="3.40.50.10090">
    <property type="match status" value="2"/>
</dbReference>
<evidence type="ECO:0000313" key="2">
    <source>
        <dbReference type="EMBL" id="MBB3931535.1"/>
    </source>
</evidence>
<keyword evidence="2" id="KW-0456">Lyase</keyword>
<dbReference type="SUPFAM" id="SSF69618">
    <property type="entry name" value="HemD-like"/>
    <property type="match status" value="1"/>
</dbReference>
<accession>A0A840ASV3</accession>
<evidence type="ECO:0000259" key="1">
    <source>
        <dbReference type="Pfam" id="PF02602"/>
    </source>
</evidence>